<keyword evidence="5" id="KW-1185">Reference proteome</keyword>
<dbReference type="Proteomes" id="UP001158576">
    <property type="component" value="Chromosome 2"/>
</dbReference>
<dbReference type="InterPro" id="IPR036322">
    <property type="entry name" value="WD40_repeat_dom_sf"/>
</dbReference>
<dbReference type="EMBL" id="OU015567">
    <property type="protein sequence ID" value="CAG5110309.1"/>
    <property type="molecule type" value="Genomic_DNA"/>
</dbReference>
<keyword evidence="2" id="KW-0677">Repeat</keyword>
<protein>
    <submittedName>
        <fullName evidence="4">Oidioi.mRNA.OKI2018_I69.chr2.g4722.t1.cds</fullName>
    </submittedName>
</protein>
<reference evidence="4 5" key="1">
    <citation type="submission" date="2021-04" db="EMBL/GenBank/DDBJ databases">
        <authorList>
            <person name="Bliznina A."/>
        </authorList>
    </citation>
    <scope>NUCLEOTIDE SEQUENCE [LARGE SCALE GENOMIC DNA]</scope>
</reference>
<dbReference type="PRINTS" id="PR00320">
    <property type="entry name" value="GPROTEINBRPT"/>
</dbReference>
<evidence type="ECO:0000256" key="2">
    <source>
        <dbReference type="ARBA" id="ARBA00022737"/>
    </source>
</evidence>
<feature type="repeat" description="WD" evidence="3">
    <location>
        <begin position="326"/>
        <end position="358"/>
    </location>
</feature>
<name>A0ABN7T2H8_OIKDI</name>
<evidence type="ECO:0000313" key="5">
    <source>
        <dbReference type="Proteomes" id="UP001158576"/>
    </source>
</evidence>
<dbReference type="InterPro" id="IPR015943">
    <property type="entry name" value="WD40/YVTN_repeat-like_dom_sf"/>
</dbReference>
<feature type="repeat" description="WD" evidence="3">
    <location>
        <begin position="112"/>
        <end position="153"/>
    </location>
</feature>
<evidence type="ECO:0000256" key="1">
    <source>
        <dbReference type="ARBA" id="ARBA00022574"/>
    </source>
</evidence>
<dbReference type="PROSITE" id="PS50082">
    <property type="entry name" value="WD_REPEATS_2"/>
    <property type="match status" value="7"/>
</dbReference>
<feature type="repeat" description="WD" evidence="3">
    <location>
        <begin position="69"/>
        <end position="111"/>
    </location>
</feature>
<evidence type="ECO:0000256" key="3">
    <source>
        <dbReference type="PROSITE-ProRule" id="PRU00221"/>
    </source>
</evidence>
<gene>
    <name evidence="4" type="ORF">OKIOD_LOCUS13487</name>
</gene>
<dbReference type="Pfam" id="PF00400">
    <property type="entry name" value="WD40"/>
    <property type="match status" value="7"/>
</dbReference>
<feature type="repeat" description="WD" evidence="3">
    <location>
        <begin position="154"/>
        <end position="195"/>
    </location>
</feature>
<sequence length="358" mass="39615">MITDMIEKIQSKLSEETDHKFHLVRNIKAHLLPITNVAFNKLASKFATASYDRTCKIWDTETGNQLHSLEGHDNVVYTVAFNLPFGDRIATGSFDKSIKIWSTEDGRCLQTLTGHGGEVVTLQFSPKGNFLASGSMDTTARIWDIETGQEIAKMDDHCGEIISICFNFQGTQILTCSFDQTLGVWSANNASLGKRQLKLIGHTAEVSAGKFNFKGDLILSGSMDGTMRLWHSISGSILAVFQDFEDEVLDVAFNLAGTLAAGCTVNGKIRCFDVCTKRETGNFDDHPEDEISRIVFSPSGNRLLTASVDNNARIWCAKTGRLIQTLEGHTQEIFSTTFSYDGKTIITASKDNTCRIWR</sequence>
<feature type="repeat" description="WD" evidence="3">
    <location>
        <begin position="27"/>
        <end position="68"/>
    </location>
</feature>
<dbReference type="PANTHER" id="PTHR22847:SF744">
    <property type="entry name" value="DYNEIN ASSEMBLY FACTOR WITH WD REPEATS 1"/>
    <property type="match status" value="1"/>
</dbReference>
<feature type="repeat" description="WD" evidence="3">
    <location>
        <begin position="199"/>
        <end position="240"/>
    </location>
</feature>
<dbReference type="Gene3D" id="2.130.10.10">
    <property type="entry name" value="YVTN repeat-like/Quinoprotein amine dehydrogenase"/>
    <property type="match status" value="3"/>
</dbReference>
<dbReference type="PROSITE" id="PS00678">
    <property type="entry name" value="WD_REPEATS_1"/>
    <property type="match status" value="1"/>
</dbReference>
<dbReference type="CDD" id="cd00200">
    <property type="entry name" value="WD40"/>
    <property type="match status" value="1"/>
</dbReference>
<organism evidence="4 5">
    <name type="scientific">Oikopleura dioica</name>
    <name type="common">Tunicate</name>
    <dbReference type="NCBI Taxonomy" id="34765"/>
    <lineage>
        <taxon>Eukaryota</taxon>
        <taxon>Metazoa</taxon>
        <taxon>Chordata</taxon>
        <taxon>Tunicata</taxon>
        <taxon>Appendicularia</taxon>
        <taxon>Copelata</taxon>
        <taxon>Oikopleuridae</taxon>
        <taxon>Oikopleura</taxon>
    </lineage>
</organism>
<feature type="repeat" description="WD" evidence="3">
    <location>
        <begin position="288"/>
        <end position="325"/>
    </location>
</feature>
<dbReference type="InterPro" id="IPR020472">
    <property type="entry name" value="WD40_PAC1"/>
</dbReference>
<dbReference type="InterPro" id="IPR001680">
    <property type="entry name" value="WD40_rpt"/>
</dbReference>
<dbReference type="InterPro" id="IPR019775">
    <property type="entry name" value="WD40_repeat_CS"/>
</dbReference>
<accession>A0ABN7T2H8</accession>
<dbReference type="PANTHER" id="PTHR22847">
    <property type="entry name" value="WD40 REPEAT PROTEIN"/>
    <property type="match status" value="1"/>
</dbReference>
<keyword evidence="1 3" id="KW-0853">WD repeat</keyword>
<dbReference type="SMART" id="SM00320">
    <property type="entry name" value="WD40"/>
    <property type="match status" value="8"/>
</dbReference>
<evidence type="ECO:0000313" key="4">
    <source>
        <dbReference type="EMBL" id="CAG5110309.1"/>
    </source>
</evidence>
<proteinExistence type="predicted"/>
<dbReference type="PROSITE" id="PS50294">
    <property type="entry name" value="WD_REPEATS_REGION"/>
    <property type="match status" value="5"/>
</dbReference>
<dbReference type="SUPFAM" id="SSF50978">
    <property type="entry name" value="WD40 repeat-like"/>
    <property type="match status" value="1"/>
</dbReference>